<sequence length="235" mass="25144">MVDGHQVALLRSRDRAGLAPPAPHGLRVVEHEGEWRMVRSGRFGSLSLLAGMVRANRPWQLVMGLSSALAGAMAGTAFGVLYSSIWSLATAMGPLRLAGMTVAALSALSAWIIAGHGLWEQRTIGRDDRYLALRNAGTVTTVAVGTIVFFLALYAITLVAVAVVVPPDYLSTTLARPCGPSDYLTIALVATVLGTVAGAVGSGLEDDVTVRKATYGYREQERRRAVEDQRREREL</sequence>
<name>A0ABQ6YHZ3_9NOCA</name>
<feature type="transmembrane region" description="Helical" evidence="1">
    <location>
        <begin position="139"/>
        <end position="163"/>
    </location>
</feature>
<feature type="transmembrane region" description="Helical" evidence="1">
    <location>
        <begin position="97"/>
        <end position="119"/>
    </location>
</feature>
<feature type="transmembrane region" description="Helical" evidence="1">
    <location>
        <begin position="183"/>
        <end position="204"/>
    </location>
</feature>
<accession>A0ABQ6YHZ3</accession>
<gene>
    <name evidence="2" type="ORF">FNL39_108193</name>
</gene>
<dbReference type="Proteomes" id="UP000798951">
    <property type="component" value="Unassembled WGS sequence"/>
</dbReference>
<organism evidence="2 3">
    <name type="scientific">Nocardia caishijiensis</name>
    <dbReference type="NCBI Taxonomy" id="184756"/>
    <lineage>
        <taxon>Bacteria</taxon>
        <taxon>Bacillati</taxon>
        <taxon>Actinomycetota</taxon>
        <taxon>Actinomycetes</taxon>
        <taxon>Mycobacteriales</taxon>
        <taxon>Nocardiaceae</taxon>
        <taxon>Nocardia</taxon>
    </lineage>
</organism>
<dbReference type="RefSeq" id="WP_067986663.1">
    <property type="nucleotide sequence ID" value="NZ_VMSD01000008.1"/>
</dbReference>
<protein>
    <submittedName>
        <fullName evidence="2">Uncharacterized protein</fullName>
    </submittedName>
</protein>
<proteinExistence type="predicted"/>
<reference evidence="2 3" key="1">
    <citation type="submission" date="2019-07" db="EMBL/GenBank/DDBJ databases">
        <title>Genomic Encyclopedia of Type Strains, Phase IV (KMG-IV): sequencing the most valuable type-strain genomes for metagenomic binning, comparative biology and taxonomic classification.</title>
        <authorList>
            <person name="Goeker M."/>
        </authorList>
    </citation>
    <scope>NUCLEOTIDE SEQUENCE [LARGE SCALE GENOMIC DNA]</scope>
    <source>
        <strain evidence="2 3">DSM 44831</strain>
    </source>
</reference>
<keyword evidence="3" id="KW-1185">Reference proteome</keyword>
<evidence type="ECO:0000313" key="3">
    <source>
        <dbReference type="Proteomes" id="UP000798951"/>
    </source>
</evidence>
<keyword evidence="1" id="KW-0472">Membrane</keyword>
<comment type="caution">
    <text evidence="2">The sequence shown here is derived from an EMBL/GenBank/DDBJ whole genome shotgun (WGS) entry which is preliminary data.</text>
</comment>
<keyword evidence="1" id="KW-1133">Transmembrane helix</keyword>
<evidence type="ECO:0000313" key="2">
    <source>
        <dbReference type="EMBL" id="KAF0845385.1"/>
    </source>
</evidence>
<dbReference type="EMBL" id="VMSD01000008">
    <property type="protein sequence ID" value="KAF0845385.1"/>
    <property type="molecule type" value="Genomic_DNA"/>
</dbReference>
<evidence type="ECO:0000256" key="1">
    <source>
        <dbReference type="SAM" id="Phobius"/>
    </source>
</evidence>
<keyword evidence="1" id="KW-0812">Transmembrane</keyword>
<feature type="transmembrane region" description="Helical" evidence="1">
    <location>
        <begin position="61"/>
        <end position="85"/>
    </location>
</feature>